<dbReference type="Gene3D" id="2.60.120.10">
    <property type="entry name" value="Jelly Rolls"/>
    <property type="match status" value="1"/>
</dbReference>
<dbReference type="OrthoDB" id="9814939at2"/>
<name>A0A101JB53_9ACTN</name>
<accession>A0A101JB53</accession>
<comment type="caution">
    <text evidence="2">The sequence shown here is derived from an EMBL/GenBank/DDBJ whole genome shotgun (WGS) entry which is preliminary data.</text>
</comment>
<evidence type="ECO:0000313" key="2">
    <source>
        <dbReference type="EMBL" id="KUL23533.1"/>
    </source>
</evidence>
<protein>
    <recommendedName>
        <fullName evidence="1">ChrR-like cupin domain-containing protein</fullName>
    </recommendedName>
</protein>
<proteinExistence type="predicted"/>
<dbReference type="InterPro" id="IPR011051">
    <property type="entry name" value="RmlC_Cupin_sf"/>
</dbReference>
<organism evidence="2 3">
    <name type="scientific">Actinoplanes awajinensis subsp. mycoplanecinus</name>
    <dbReference type="NCBI Taxonomy" id="135947"/>
    <lineage>
        <taxon>Bacteria</taxon>
        <taxon>Bacillati</taxon>
        <taxon>Actinomycetota</taxon>
        <taxon>Actinomycetes</taxon>
        <taxon>Micromonosporales</taxon>
        <taxon>Micromonosporaceae</taxon>
        <taxon>Actinoplanes</taxon>
    </lineage>
</organism>
<dbReference type="InterPro" id="IPR025979">
    <property type="entry name" value="ChrR-like_cupin_dom"/>
</dbReference>
<dbReference type="EMBL" id="LLZH01000331">
    <property type="protein sequence ID" value="KUL23533.1"/>
    <property type="molecule type" value="Genomic_DNA"/>
</dbReference>
<dbReference type="AlphaFoldDB" id="A0A101JB53"/>
<reference evidence="2 3" key="1">
    <citation type="submission" date="2015-10" db="EMBL/GenBank/DDBJ databases">
        <authorList>
            <person name="Gilbert D.G."/>
        </authorList>
    </citation>
    <scope>NUCLEOTIDE SEQUENCE [LARGE SCALE GENOMIC DNA]</scope>
    <source>
        <strain evidence="2 3">NRRL B-16712</strain>
    </source>
</reference>
<dbReference type="InterPro" id="IPR014710">
    <property type="entry name" value="RmlC-like_jellyroll"/>
</dbReference>
<dbReference type="Proteomes" id="UP000053244">
    <property type="component" value="Unassembled WGS sequence"/>
</dbReference>
<sequence>MDRLTMLDSAEIDRLPWWPVPGCPGVAAKDLWSAGDQHDALISYRPGCCTPGRPHLTAHQHIWVVAGSAMIAGRTAAAGSYLHVPPRTAHPITAGPQGCLLLQIHRPLPHGGEHPPTLG</sequence>
<dbReference type="SUPFAM" id="SSF51182">
    <property type="entry name" value="RmlC-like cupins"/>
    <property type="match status" value="1"/>
</dbReference>
<dbReference type="RefSeq" id="WP_067706186.1">
    <property type="nucleotide sequence ID" value="NZ_LLZH01000331.1"/>
</dbReference>
<evidence type="ECO:0000259" key="1">
    <source>
        <dbReference type="Pfam" id="PF12973"/>
    </source>
</evidence>
<keyword evidence="3" id="KW-1185">Reference proteome</keyword>
<feature type="domain" description="ChrR-like cupin" evidence="1">
    <location>
        <begin position="11"/>
        <end position="108"/>
    </location>
</feature>
<gene>
    <name evidence="2" type="ORF">ADL15_46035</name>
</gene>
<dbReference type="Pfam" id="PF12973">
    <property type="entry name" value="Cupin_7"/>
    <property type="match status" value="1"/>
</dbReference>
<evidence type="ECO:0000313" key="3">
    <source>
        <dbReference type="Proteomes" id="UP000053244"/>
    </source>
</evidence>